<dbReference type="AlphaFoldDB" id="A0A4Y7PTE9"/>
<dbReference type="InterPro" id="IPR011322">
    <property type="entry name" value="N-reg_PII-like_a/b"/>
</dbReference>
<dbReference type="NCBIfam" id="TIGR03455">
    <property type="entry name" value="HisG_C-term"/>
    <property type="match status" value="1"/>
</dbReference>
<dbReference type="InterPro" id="IPR015867">
    <property type="entry name" value="N-reg_PII/ATP_PRibTrfase_C"/>
</dbReference>
<dbReference type="InterPro" id="IPR013115">
    <property type="entry name" value="HisG_C"/>
</dbReference>
<dbReference type="GO" id="GO:0000105">
    <property type="term" value="P:L-histidine biosynthetic process"/>
    <property type="evidence" value="ECO:0007669"/>
    <property type="project" value="UniProtKB-UniPathway"/>
</dbReference>
<evidence type="ECO:0000313" key="3">
    <source>
        <dbReference type="EMBL" id="TDL18358.1"/>
    </source>
</evidence>
<evidence type="ECO:0000256" key="1">
    <source>
        <dbReference type="ARBA" id="ARBA00020998"/>
    </source>
</evidence>
<dbReference type="Pfam" id="PF08029">
    <property type="entry name" value="HisG_C"/>
    <property type="match status" value="1"/>
</dbReference>
<sequence>MTNETSITLFSIVKHQATHCEPRHAIATFLQTEAGFIKSSTLRHPNLTSHLSHHTTHRKRHSFKQLVLCQYKYPCASLVRCSAVTPGWRVPTISPLEESDPVAVSNMVGKSRAADGIDELVKAGAEDILILTLDNFRYR</sequence>
<evidence type="ECO:0000259" key="2">
    <source>
        <dbReference type="Pfam" id="PF08029"/>
    </source>
</evidence>
<dbReference type="Gene3D" id="3.30.70.120">
    <property type="match status" value="1"/>
</dbReference>
<dbReference type="UniPathway" id="UPA00031">
    <property type="reaction ID" value="UER00006"/>
</dbReference>
<dbReference type="SUPFAM" id="SSF54913">
    <property type="entry name" value="GlnB-like"/>
    <property type="match status" value="1"/>
</dbReference>
<dbReference type="EMBL" id="ML170209">
    <property type="protein sequence ID" value="TDL18358.1"/>
    <property type="molecule type" value="Genomic_DNA"/>
</dbReference>
<reference evidence="3 4" key="1">
    <citation type="submission" date="2018-06" db="EMBL/GenBank/DDBJ databases">
        <title>A transcriptomic atlas of mushroom development highlights an independent origin of complex multicellularity.</title>
        <authorList>
            <consortium name="DOE Joint Genome Institute"/>
            <person name="Krizsan K."/>
            <person name="Almasi E."/>
            <person name="Merenyi Z."/>
            <person name="Sahu N."/>
            <person name="Viragh M."/>
            <person name="Koszo T."/>
            <person name="Mondo S."/>
            <person name="Kiss B."/>
            <person name="Balint B."/>
            <person name="Kues U."/>
            <person name="Barry K."/>
            <person name="Hegedus J.C."/>
            <person name="Henrissat B."/>
            <person name="Johnson J."/>
            <person name="Lipzen A."/>
            <person name="Ohm R."/>
            <person name="Nagy I."/>
            <person name="Pangilinan J."/>
            <person name="Yan J."/>
            <person name="Xiong Y."/>
            <person name="Grigoriev I.V."/>
            <person name="Hibbett D.S."/>
            <person name="Nagy L.G."/>
        </authorList>
    </citation>
    <scope>NUCLEOTIDE SEQUENCE [LARGE SCALE GENOMIC DNA]</scope>
    <source>
        <strain evidence="3 4">SZMC22713</strain>
    </source>
</reference>
<dbReference type="GO" id="GO:0003879">
    <property type="term" value="F:ATP phosphoribosyltransferase activity"/>
    <property type="evidence" value="ECO:0007669"/>
    <property type="project" value="InterPro"/>
</dbReference>
<protein>
    <recommendedName>
        <fullName evidence="1">ATP phosphoribosyltransferase</fullName>
    </recommendedName>
</protein>
<dbReference type="GO" id="GO:0005737">
    <property type="term" value="C:cytoplasm"/>
    <property type="evidence" value="ECO:0007669"/>
    <property type="project" value="InterPro"/>
</dbReference>
<proteinExistence type="predicted"/>
<accession>A0A4Y7PTE9</accession>
<dbReference type="Proteomes" id="UP000294933">
    <property type="component" value="Unassembled WGS sequence"/>
</dbReference>
<name>A0A4Y7PTE9_9AGAM</name>
<keyword evidence="4" id="KW-1185">Reference proteome</keyword>
<organism evidence="3 4">
    <name type="scientific">Rickenella mellea</name>
    <dbReference type="NCBI Taxonomy" id="50990"/>
    <lineage>
        <taxon>Eukaryota</taxon>
        <taxon>Fungi</taxon>
        <taxon>Dikarya</taxon>
        <taxon>Basidiomycota</taxon>
        <taxon>Agaricomycotina</taxon>
        <taxon>Agaricomycetes</taxon>
        <taxon>Hymenochaetales</taxon>
        <taxon>Rickenellaceae</taxon>
        <taxon>Rickenella</taxon>
    </lineage>
</organism>
<dbReference type="GO" id="GO:0000287">
    <property type="term" value="F:magnesium ion binding"/>
    <property type="evidence" value="ECO:0007669"/>
    <property type="project" value="InterPro"/>
</dbReference>
<dbReference type="VEuPathDB" id="FungiDB:BD410DRAFT_793409"/>
<dbReference type="OrthoDB" id="2574at2759"/>
<feature type="domain" description="Histidine biosynthesis HisG C-terminal" evidence="2">
    <location>
        <begin position="65"/>
        <end position="135"/>
    </location>
</feature>
<evidence type="ECO:0000313" key="4">
    <source>
        <dbReference type="Proteomes" id="UP000294933"/>
    </source>
</evidence>
<dbReference type="STRING" id="50990.A0A4Y7PTE9"/>
<gene>
    <name evidence="3" type="ORF">BD410DRAFT_793409</name>
</gene>